<dbReference type="SUPFAM" id="SSF48150">
    <property type="entry name" value="DNA-glycosylase"/>
    <property type="match status" value="1"/>
</dbReference>
<gene>
    <name evidence="14" type="ORF">A2847_00040</name>
</gene>
<keyword evidence="10" id="KW-0411">Iron-sulfur</keyword>
<comment type="catalytic activity">
    <reaction evidence="1">
        <text>Hydrolyzes free adenine bases from 7,8-dihydro-8-oxoguanine:adenine mismatched double-stranded DNA, leaving an apurinic site.</text>
        <dbReference type="EC" id="3.2.2.31"/>
    </reaction>
</comment>
<comment type="caution">
    <text evidence="14">The sequence shown here is derived from an EMBL/GenBank/DDBJ whole genome shotgun (WGS) entry which is preliminary data.</text>
</comment>
<keyword evidence="12" id="KW-0326">Glycosidase</keyword>
<evidence type="ECO:0000256" key="9">
    <source>
        <dbReference type="ARBA" id="ARBA00023004"/>
    </source>
</evidence>
<keyword evidence="7" id="KW-0227">DNA damage</keyword>
<sequence length="280" mass="33007">MRVSDFRRTVFRSYKKHGRRALPWRKTQNPYRIFVSEIMLQQTQVSRILPKYNEWMKVFPDWRALERAPFAKVLGVWQGIGYNRRARFLKESAKIVAAAYRGALPASVSELERFPGIGPYSARAIACFAFDRCEPFIETNIRRAVIHSFFSRKRAYISDAEILVILRRVEPRAEKREWYWALMDFGASLSHLRINPNRRAESYRAQSRFEGSSRYVRAAVLKALLEKRRLSLRELKRILMGDPHAASYLRGAGFMQILEGLEKDKILWYNNKQWKIAENK</sequence>
<organism evidence="14 15">
    <name type="scientific">Candidatus Sungbacteria bacterium RIFCSPHIGHO2_01_FULL_50_25</name>
    <dbReference type="NCBI Taxonomy" id="1802265"/>
    <lineage>
        <taxon>Bacteria</taxon>
        <taxon>Candidatus Sungiibacteriota</taxon>
    </lineage>
</organism>
<dbReference type="InterPro" id="IPR000445">
    <property type="entry name" value="HhH_motif"/>
</dbReference>
<dbReference type="Pfam" id="PF00633">
    <property type="entry name" value="HHH"/>
    <property type="match status" value="1"/>
</dbReference>
<dbReference type="EC" id="3.2.2.31" evidence="4"/>
<evidence type="ECO:0000259" key="13">
    <source>
        <dbReference type="SMART" id="SM00478"/>
    </source>
</evidence>
<accession>A0A1G2K9W3</accession>
<dbReference type="GO" id="GO:0035485">
    <property type="term" value="F:adenine/guanine mispair binding"/>
    <property type="evidence" value="ECO:0007669"/>
    <property type="project" value="TreeGrafter"/>
</dbReference>
<evidence type="ECO:0000256" key="3">
    <source>
        <dbReference type="ARBA" id="ARBA00008343"/>
    </source>
</evidence>
<evidence type="ECO:0000256" key="4">
    <source>
        <dbReference type="ARBA" id="ARBA00012045"/>
    </source>
</evidence>
<dbReference type="Proteomes" id="UP000178574">
    <property type="component" value="Unassembled WGS sequence"/>
</dbReference>
<evidence type="ECO:0000256" key="11">
    <source>
        <dbReference type="ARBA" id="ARBA00023204"/>
    </source>
</evidence>
<keyword evidence="9" id="KW-0408">Iron</keyword>
<keyword evidence="8" id="KW-0378">Hydrolase</keyword>
<dbReference type="Gene3D" id="1.10.340.30">
    <property type="entry name" value="Hypothetical protein, domain 2"/>
    <property type="match status" value="1"/>
</dbReference>
<feature type="domain" description="HhH-GPD" evidence="13">
    <location>
        <begin position="39"/>
        <end position="188"/>
    </location>
</feature>
<dbReference type="GO" id="GO:0046872">
    <property type="term" value="F:metal ion binding"/>
    <property type="evidence" value="ECO:0007669"/>
    <property type="project" value="UniProtKB-KW"/>
</dbReference>
<dbReference type="GO" id="GO:0000701">
    <property type="term" value="F:purine-specific mismatch base pair DNA N-glycosylase activity"/>
    <property type="evidence" value="ECO:0007669"/>
    <property type="project" value="UniProtKB-EC"/>
</dbReference>
<comment type="similarity">
    <text evidence="3">Belongs to the Nth/MutY family.</text>
</comment>
<dbReference type="GO" id="GO:0051536">
    <property type="term" value="F:iron-sulfur cluster binding"/>
    <property type="evidence" value="ECO:0007669"/>
    <property type="project" value="UniProtKB-KW"/>
</dbReference>
<evidence type="ECO:0000256" key="6">
    <source>
        <dbReference type="ARBA" id="ARBA00022723"/>
    </source>
</evidence>
<evidence type="ECO:0000256" key="8">
    <source>
        <dbReference type="ARBA" id="ARBA00022801"/>
    </source>
</evidence>
<dbReference type="AlphaFoldDB" id="A0A1G2K9W3"/>
<keyword evidence="11" id="KW-0234">DNA repair</keyword>
<dbReference type="InterPro" id="IPR003265">
    <property type="entry name" value="HhH-GPD_domain"/>
</dbReference>
<dbReference type="PANTHER" id="PTHR42944:SF1">
    <property type="entry name" value="ADENINE DNA GLYCOSYLASE"/>
    <property type="match status" value="1"/>
</dbReference>
<dbReference type="GO" id="GO:0034039">
    <property type="term" value="F:8-oxo-7,8-dihydroguanine DNA N-glycosylase activity"/>
    <property type="evidence" value="ECO:0007669"/>
    <property type="project" value="TreeGrafter"/>
</dbReference>
<evidence type="ECO:0000256" key="2">
    <source>
        <dbReference type="ARBA" id="ARBA00001966"/>
    </source>
</evidence>
<keyword evidence="6" id="KW-0479">Metal-binding</keyword>
<dbReference type="CDD" id="cd00056">
    <property type="entry name" value="ENDO3c"/>
    <property type="match status" value="1"/>
</dbReference>
<protein>
    <recommendedName>
        <fullName evidence="5">Adenine DNA glycosylase</fullName>
        <ecNumber evidence="4">3.2.2.31</ecNumber>
    </recommendedName>
</protein>
<evidence type="ECO:0000313" key="14">
    <source>
        <dbReference type="EMBL" id="OGZ96003.1"/>
    </source>
</evidence>
<reference evidence="14 15" key="1">
    <citation type="journal article" date="2016" name="Nat. Commun.">
        <title>Thousands of microbial genomes shed light on interconnected biogeochemical processes in an aquifer system.</title>
        <authorList>
            <person name="Anantharaman K."/>
            <person name="Brown C.T."/>
            <person name="Hug L.A."/>
            <person name="Sharon I."/>
            <person name="Castelle C.J."/>
            <person name="Probst A.J."/>
            <person name="Thomas B.C."/>
            <person name="Singh A."/>
            <person name="Wilkins M.J."/>
            <person name="Karaoz U."/>
            <person name="Brodie E.L."/>
            <person name="Williams K.H."/>
            <person name="Hubbard S.S."/>
            <person name="Banfield J.F."/>
        </authorList>
    </citation>
    <scope>NUCLEOTIDE SEQUENCE [LARGE SCALE GENOMIC DNA]</scope>
</reference>
<dbReference type="InterPro" id="IPR044298">
    <property type="entry name" value="MIG/MutY"/>
</dbReference>
<evidence type="ECO:0000256" key="1">
    <source>
        <dbReference type="ARBA" id="ARBA00000843"/>
    </source>
</evidence>
<dbReference type="Gene3D" id="1.10.1670.10">
    <property type="entry name" value="Helix-hairpin-Helix base-excision DNA repair enzymes (C-terminal)"/>
    <property type="match status" value="1"/>
</dbReference>
<evidence type="ECO:0000256" key="7">
    <source>
        <dbReference type="ARBA" id="ARBA00022763"/>
    </source>
</evidence>
<name>A0A1G2K9W3_9BACT</name>
<evidence type="ECO:0000313" key="15">
    <source>
        <dbReference type="Proteomes" id="UP000178574"/>
    </source>
</evidence>
<dbReference type="EMBL" id="MHQD01000024">
    <property type="protein sequence ID" value="OGZ96003.1"/>
    <property type="molecule type" value="Genomic_DNA"/>
</dbReference>
<dbReference type="GO" id="GO:0006284">
    <property type="term" value="P:base-excision repair"/>
    <property type="evidence" value="ECO:0007669"/>
    <property type="project" value="InterPro"/>
</dbReference>
<dbReference type="PANTHER" id="PTHR42944">
    <property type="entry name" value="ADENINE DNA GLYCOSYLASE"/>
    <property type="match status" value="1"/>
</dbReference>
<proteinExistence type="inferred from homology"/>
<dbReference type="InterPro" id="IPR011257">
    <property type="entry name" value="DNA_glycosylase"/>
</dbReference>
<evidence type="ECO:0000256" key="5">
    <source>
        <dbReference type="ARBA" id="ARBA00022023"/>
    </source>
</evidence>
<dbReference type="GO" id="GO:0032357">
    <property type="term" value="F:oxidized purine DNA binding"/>
    <property type="evidence" value="ECO:0007669"/>
    <property type="project" value="TreeGrafter"/>
</dbReference>
<dbReference type="Pfam" id="PF00730">
    <property type="entry name" value="HhH-GPD"/>
    <property type="match status" value="1"/>
</dbReference>
<dbReference type="SMART" id="SM00478">
    <property type="entry name" value="ENDO3c"/>
    <property type="match status" value="1"/>
</dbReference>
<dbReference type="GO" id="GO:0006298">
    <property type="term" value="P:mismatch repair"/>
    <property type="evidence" value="ECO:0007669"/>
    <property type="project" value="TreeGrafter"/>
</dbReference>
<evidence type="ECO:0000256" key="10">
    <source>
        <dbReference type="ARBA" id="ARBA00023014"/>
    </source>
</evidence>
<comment type="cofactor">
    <cofactor evidence="2">
        <name>[4Fe-4S] cluster</name>
        <dbReference type="ChEBI" id="CHEBI:49883"/>
    </cofactor>
</comment>
<evidence type="ECO:0000256" key="12">
    <source>
        <dbReference type="ARBA" id="ARBA00023295"/>
    </source>
</evidence>
<dbReference type="InterPro" id="IPR023170">
    <property type="entry name" value="HhH_base_excis_C"/>
</dbReference>